<organism evidence="11">
    <name type="scientific">hydrothermal vent metagenome</name>
    <dbReference type="NCBI Taxonomy" id="652676"/>
    <lineage>
        <taxon>unclassified sequences</taxon>
        <taxon>metagenomes</taxon>
        <taxon>ecological metagenomes</taxon>
    </lineage>
</organism>
<dbReference type="InterPro" id="IPR038072">
    <property type="entry name" value="GspK_central_sf"/>
</dbReference>
<dbReference type="InterPro" id="IPR005628">
    <property type="entry name" value="GspK"/>
</dbReference>
<keyword evidence="3" id="KW-0813">Transport</keyword>
<dbReference type="AlphaFoldDB" id="A0A3B0V3H2"/>
<evidence type="ECO:0000256" key="8">
    <source>
        <dbReference type="ARBA" id="ARBA00022989"/>
    </source>
</evidence>
<accession>A0A3B0V3H2</accession>
<evidence type="ECO:0000256" key="1">
    <source>
        <dbReference type="ARBA" id="ARBA00004533"/>
    </source>
</evidence>
<keyword evidence="9" id="KW-0472">Membrane</keyword>
<keyword evidence="8" id="KW-1133">Transmembrane helix</keyword>
<keyword evidence="4" id="KW-1003">Cell membrane</keyword>
<proteinExistence type="inferred from homology"/>
<keyword evidence="5" id="KW-0997">Cell inner membrane</keyword>
<evidence type="ECO:0000256" key="7">
    <source>
        <dbReference type="ARBA" id="ARBA00022927"/>
    </source>
</evidence>
<keyword evidence="6" id="KW-0812">Transmembrane</keyword>
<sequence>MKQQVYKQSGVALILVLWVTVLLTVIAASFALSARTEGVQAKMVFDTTRARYLAEAGLHRAVYELRNPDPESRWIADGRTYKMDFAGSEVEIQITDETGKIDINLASDELLVGLFASLGMSDDEAMMLTERVIDWRDNDDIRGMDGAEDDDYEAEGYKYGAKDALFDTVPELQQVMGISYEMYRRLEPAITVYSGSRNINIAYAPEQALMALAGVEREDARQFIEERELIEKPGEELPILANGQTGAARGGGVAFSIQAKGTLTNGRWAQLDATIRLGGTVNGRPFRIVRWRDNEHL</sequence>
<comment type="similarity">
    <text evidence="2">Belongs to the GSP K family.</text>
</comment>
<evidence type="ECO:0000259" key="10">
    <source>
        <dbReference type="Pfam" id="PF21687"/>
    </source>
</evidence>
<dbReference type="InterPro" id="IPR049031">
    <property type="entry name" value="T2SSK_SAM-like_1st"/>
</dbReference>
<evidence type="ECO:0000313" key="11">
    <source>
        <dbReference type="EMBL" id="VAW34923.1"/>
    </source>
</evidence>
<dbReference type="SUPFAM" id="SSF158544">
    <property type="entry name" value="GspK insert domain-like"/>
    <property type="match status" value="1"/>
</dbReference>
<feature type="domain" description="T2SS protein K first SAM-like" evidence="10">
    <location>
        <begin position="106"/>
        <end position="193"/>
    </location>
</feature>
<evidence type="ECO:0000256" key="4">
    <source>
        <dbReference type="ARBA" id="ARBA00022475"/>
    </source>
</evidence>
<comment type="subcellular location">
    <subcellularLocation>
        <location evidence="1">Cell inner membrane</location>
    </subcellularLocation>
</comment>
<dbReference type="Gene3D" id="1.10.40.60">
    <property type="entry name" value="EpsJ-like"/>
    <property type="match status" value="1"/>
</dbReference>
<reference evidence="11" key="1">
    <citation type="submission" date="2018-06" db="EMBL/GenBank/DDBJ databases">
        <authorList>
            <person name="Zhirakovskaya E."/>
        </authorList>
    </citation>
    <scope>NUCLEOTIDE SEQUENCE</scope>
</reference>
<evidence type="ECO:0000256" key="5">
    <source>
        <dbReference type="ARBA" id="ARBA00022519"/>
    </source>
</evidence>
<dbReference type="PANTHER" id="PTHR38831">
    <property type="entry name" value="TYPE II SECRETION SYSTEM PROTEIN K"/>
    <property type="match status" value="1"/>
</dbReference>
<evidence type="ECO:0000256" key="3">
    <source>
        <dbReference type="ARBA" id="ARBA00022448"/>
    </source>
</evidence>
<dbReference type="Pfam" id="PF21687">
    <property type="entry name" value="T2SSK_1st"/>
    <property type="match status" value="1"/>
</dbReference>
<dbReference type="GO" id="GO:0009306">
    <property type="term" value="P:protein secretion"/>
    <property type="evidence" value="ECO:0007669"/>
    <property type="project" value="InterPro"/>
</dbReference>
<protein>
    <recommendedName>
        <fullName evidence="10">T2SS protein K first SAM-like domain-containing protein</fullName>
    </recommendedName>
</protein>
<keyword evidence="7" id="KW-0653">Protein transport</keyword>
<name>A0A3B0V3H2_9ZZZZ</name>
<dbReference type="PANTHER" id="PTHR38831:SF2">
    <property type="entry name" value="TYPE II SECRETION SYSTEM PROTEIN K"/>
    <property type="match status" value="1"/>
</dbReference>
<gene>
    <name evidence="11" type="ORF">MNBD_GAMMA01-2184</name>
</gene>
<evidence type="ECO:0000256" key="6">
    <source>
        <dbReference type="ARBA" id="ARBA00022692"/>
    </source>
</evidence>
<evidence type="ECO:0000256" key="9">
    <source>
        <dbReference type="ARBA" id="ARBA00023136"/>
    </source>
</evidence>
<evidence type="ECO:0000256" key="2">
    <source>
        <dbReference type="ARBA" id="ARBA00007246"/>
    </source>
</evidence>
<dbReference type="EMBL" id="UOEW01000089">
    <property type="protein sequence ID" value="VAW34923.1"/>
    <property type="molecule type" value="Genomic_DNA"/>
</dbReference>
<dbReference type="GO" id="GO:0005886">
    <property type="term" value="C:plasma membrane"/>
    <property type="evidence" value="ECO:0007669"/>
    <property type="project" value="UniProtKB-SubCell"/>
</dbReference>